<proteinExistence type="predicted"/>
<feature type="compositionally biased region" description="Gly residues" evidence="1">
    <location>
        <begin position="1"/>
        <end position="11"/>
    </location>
</feature>
<feature type="compositionally biased region" description="Basic and acidic residues" evidence="1">
    <location>
        <begin position="18"/>
        <end position="36"/>
    </location>
</feature>
<keyword evidence="3" id="KW-1185">Reference proteome</keyword>
<gene>
    <name evidence="2" type="ORF">BGZ99_002458</name>
</gene>
<dbReference type="OrthoDB" id="205639at2759"/>
<dbReference type="AlphaFoldDB" id="A0A9P6R098"/>
<dbReference type="Proteomes" id="UP000738325">
    <property type="component" value="Unassembled WGS sequence"/>
</dbReference>
<feature type="region of interest" description="Disordered" evidence="1">
    <location>
        <begin position="1"/>
        <end position="36"/>
    </location>
</feature>
<dbReference type="EMBL" id="JAAAIP010001730">
    <property type="protein sequence ID" value="KAG0304269.1"/>
    <property type="molecule type" value="Genomic_DNA"/>
</dbReference>
<sequence>MSNGQLGGSATIGGFFHQKTDGIKGMDQKQTKQEELKRVEERIRYLEDSVEKSNDILERFSNQTAKELEISHL</sequence>
<protein>
    <submittedName>
        <fullName evidence="2">Uncharacterized protein</fullName>
    </submittedName>
</protein>
<organism evidence="2 3">
    <name type="scientific">Dissophora globulifera</name>
    <dbReference type="NCBI Taxonomy" id="979702"/>
    <lineage>
        <taxon>Eukaryota</taxon>
        <taxon>Fungi</taxon>
        <taxon>Fungi incertae sedis</taxon>
        <taxon>Mucoromycota</taxon>
        <taxon>Mortierellomycotina</taxon>
        <taxon>Mortierellomycetes</taxon>
        <taxon>Mortierellales</taxon>
        <taxon>Mortierellaceae</taxon>
        <taxon>Dissophora</taxon>
    </lineage>
</organism>
<evidence type="ECO:0000313" key="2">
    <source>
        <dbReference type="EMBL" id="KAG0304269.1"/>
    </source>
</evidence>
<comment type="caution">
    <text evidence="2">The sequence shown here is derived from an EMBL/GenBank/DDBJ whole genome shotgun (WGS) entry which is preliminary data.</text>
</comment>
<reference evidence="2" key="1">
    <citation type="journal article" date="2020" name="Fungal Divers.">
        <title>Resolving the Mortierellaceae phylogeny through synthesis of multi-gene phylogenetics and phylogenomics.</title>
        <authorList>
            <person name="Vandepol N."/>
            <person name="Liber J."/>
            <person name="Desiro A."/>
            <person name="Na H."/>
            <person name="Kennedy M."/>
            <person name="Barry K."/>
            <person name="Grigoriev I.V."/>
            <person name="Miller A.N."/>
            <person name="O'Donnell K."/>
            <person name="Stajich J.E."/>
            <person name="Bonito G."/>
        </authorList>
    </citation>
    <scope>NUCLEOTIDE SEQUENCE</scope>
    <source>
        <strain evidence="2">REB-010B</strain>
    </source>
</reference>
<evidence type="ECO:0000256" key="1">
    <source>
        <dbReference type="SAM" id="MobiDB-lite"/>
    </source>
</evidence>
<name>A0A9P6R098_9FUNG</name>
<evidence type="ECO:0000313" key="3">
    <source>
        <dbReference type="Proteomes" id="UP000738325"/>
    </source>
</evidence>
<accession>A0A9P6R098</accession>